<organism evidence="2 3">
    <name type="scientific">Hyaloscypha variabilis (strain UAMH 11265 / GT02V1 / F)</name>
    <name type="common">Meliniomyces variabilis</name>
    <dbReference type="NCBI Taxonomy" id="1149755"/>
    <lineage>
        <taxon>Eukaryota</taxon>
        <taxon>Fungi</taxon>
        <taxon>Dikarya</taxon>
        <taxon>Ascomycota</taxon>
        <taxon>Pezizomycotina</taxon>
        <taxon>Leotiomycetes</taxon>
        <taxon>Helotiales</taxon>
        <taxon>Hyaloscyphaceae</taxon>
        <taxon>Hyaloscypha</taxon>
        <taxon>Hyaloscypha variabilis</taxon>
    </lineage>
</organism>
<reference evidence="2 3" key="1">
    <citation type="submission" date="2016-04" db="EMBL/GenBank/DDBJ databases">
        <title>A degradative enzymes factory behind the ericoid mycorrhizal symbiosis.</title>
        <authorList>
            <consortium name="DOE Joint Genome Institute"/>
            <person name="Martino E."/>
            <person name="Morin E."/>
            <person name="Grelet G."/>
            <person name="Kuo A."/>
            <person name="Kohler A."/>
            <person name="Daghino S."/>
            <person name="Barry K."/>
            <person name="Choi C."/>
            <person name="Cichocki N."/>
            <person name="Clum A."/>
            <person name="Copeland A."/>
            <person name="Hainaut M."/>
            <person name="Haridas S."/>
            <person name="Labutti K."/>
            <person name="Lindquist E."/>
            <person name="Lipzen A."/>
            <person name="Khouja H.-R."/>
            <person name="Murat C."/>
            <person name="Ohm R."/>
            <person name="Olson A."/>
            <person name="Spatafora J."/>
            <person name="Veneault-Fourrey C."/>
            <person name="Henrissat B."/>
            <person name="Grigoriev I."/>
            <person name="Martin F."/>
            <person name="Perotto S."/>
        </authorList>
    </citation>
    <scope>NUCLEOTIDE SEQUENCE [LARGE SCALE GENOMIC DNA]</scope>
    <source>
        <strain evidence="2 3">F</strain>
    </source>
</reference>
<feature type="transmembrane region" description="Helical" evidence="1">
    <location>
        <begin position="179"/>
        <end position="202"/>
    </location>
</feature>
<dbReference type="EMBL" id="KZ613947">
    <property type="protein sequence ID" value="PMD39058.1"/>
    <property type="molecule type" value="Genomic_DNA"/>
</dbReference>
<evidence type="ECO:0000313" key="3">
    <source>
        <dbReference type="Proteomes" id="UP000235786"/>
    </source>
</evidence>
<dbReference type="OrthoDB" id="3021074at2759"/>
<dbReference type="AlphaFoldDB" id="A0A2J6RKK1"/>
<keyword evidence="1" id="KW-0812">Transmembrane</keyword>
<keyword evidence="1" id="KW-1133">Transmembrane helix</keyword>
<gene>
    <name evidence="2" type="ORF">L207DRAFT_51123</name>
</gene>
<feature type="transmembrane region" description="Helical" evidence="1">
    <location>
        <begin position="222"/>
        <end position="242"/>
    </location>
</feature>
<dbReference type="PROSITE" id="PS51257">
    <property type="entry name" value="PROKAR_LIPOPROTEIN"/>
    <property type="match status" value="1"/>
</dbReference>
<evidence type="ECO:0000256" key="1">
    <source>
        <dbReference type="SAM" id="Phobius"/>
    </source>
</evidence>
<proteinExistence type="predicted"/>
<dbReference type="Proteomes" id="UP000235786">
    <property type="component" value="Unassembled WGS sequence"/>
</dbReference>
<protein>
    <submittedName>
        <fullName evidence="2">Uncharacterized protein</fullName>
    </submittedName>
</protein>
<feature type="transmembrane region" description="Helical" evidence="1">
    <location>
        <begin position="12"/>
        <end position="38"/>
    </location>
</feature>
<keyword evidence="1" id="KW-0472">Membrane</keyword>
<sequence>MALWSERFRHSGAVPILVLWILLMFVGMISCMANTYVINGSSSGPLLQSRFCSPGYNDTYPFSGNPTPLIRNSWNETIWMHFSSLTPASSSSCIYPCLSATELLRQPGDARVIHFLEISSPSVLYWAIYITTAVVYGGIPLTLIFSIAILVLRLRGHTSSMKFASLSEMADWHTKTRFFTVWATNVFGKILISFVWVVFLVWAEWVIAYDLQSEEMQLVGQWAPIVGAALVFVAAILGKYYPLFSDLLLEFREQRDLVTRSGPHESTWKSVSLTWRRQHKSSAWSQEELSFLQGGT</sequence>
<accession>A0A2J6RKK1</accession>
<name>A0A2J6RKK1_HYAVF</name>
<feature type="transmembrane region" description="Helical" evidence="1">
    <location>
        <begin position="126"/>
        <end position="152"/>
    </location>
</feature>
<evidence type="ECO:0000313" key="2">
    <source>
        <dbReference type="EMBL" id="PMD39058.1"/>
    </source>
</evidence>
<keyword evidence="3" id="KW-1185">Reference proteome</keyword>